<accession>A0A3S1ABE0</accession>
<feature type="transmembrane region" description="Helical" evidence="1">
    <location>
        <begin position="104"/>
        <end position="122"/>
    </location>
</feature>
<keyword evidence="1" id="KW-1133">Transmembrane helix</keyword>
<dbReference type="GO" id="GO:0080120">
    <property type="term" value="P:CAAX-box protein maturation"/>
    <property type="evidence" value="ECO:0007669"/>
    <property type="project" value="UniProtKB-ARBA"/>
</dbReference>
<keyword evidence="1" id="KW-0812">Transmembrane</keyword>
<dbReference type="EMBL" id="RSCL01000031">
    <property type="protein sequence ID" value="RUS97633.1"/>
    <property type="molecule type" value="Genomic_DNA"/>
</dbReference>
<feature type="transmembrane region" description="Helical" evidence="1">
    <location>
        <begin position="192"/>
        <end position="210"/>
    </location>
</feature>
<keyword evidence="1" id="KW-0472">Membrane</keyword>
<comment type="caution">
    <text evidence="3">The sequence shown here is derived from an EMBL/GenBank/DDBJ whole genome shotgun (WGS) entry which is preliminary data.</text>
</comment>
<dbReference type="Proteomes" id="UP000271624">
    <property type="component" value="Unassembled WGS sequence"/>
</dbReference>
<dbReference type="RefSeq" id="WP_127086396.1">
    <property type="nucleotide sequence ID" value="NZ_RSCL01000031.1"/>
</dbReference>
<feature type="domain" description="CAAX prenyl protease 2/Lysostaphin resistance protein A-like" evidence="2">
    <location>
        <begin position="146"/>
        <end position="256"/>
    </location>
</feature>
<reference evidence="3" key="2">
    <citation type="journal article" date="2019" name="Genome Biol. Evol.">
        <title>Day and night: Metabolic profiles and evolutionary relationships of six axenic non-marine cyanobacteria.</title>
        <authorList>
            <person name="Will S.E."/>
            <person name="Henke P."/>
            <person name="Boedeker C."/>
            <person name="Huang S."/>
            <person name="Brinkmann H."/>
            <person name="Rohde M."/>
            <person name="Jarek M."/>
            <person name="Friedl T."/>
            <person name="Seufert S."/>
            <person name="Schumacher M."/>
            <person name="Overmann J."/>
            <person name="Neumann-Schaal M."/>
            <person name="Petersen J."/>
        </authorList>
    </citation>
    <scope>NUCLEOTIDE SEQUENCE [LARGE SCALE GENOMIC DNA]</scope>
    <source>
        <strain evidence="3">PCC 7102</strain>
    </source>
</reference>
<feature type="transmembrane region" description="Helical" evidence="1">
    <location>
        <begin position="216"/>
        <end position="237"/>
    </location>
</feature>
<evidence type="ECO:0000259" key="2">
    <source>
        <dbReference type="Pfam" id="PF02517"/>
    </source>
</evidence>
<feature type="transmembrane region" description="Helical" evidence="1">
    <location>
        <begin position="20"/>
        <end position="41"/>
    </location>
</feature>
<evidence type="ECO:0000313" key="4">
    <source>
        <dbReference type="Proteomes" id="UP000271624"/>
    </source>
</evidence>
<proteinExistence type="predicted"/>
<feature type="transmembrane region" description="Helical" evidence="1">
    <location>
        <begin position="61"/>
        <end position="83"/>
    </location>
</feature>
<organism evidence="3 4">
    <name type="scientific">Dulcicalothrix desertica PCC 7102</name>
    <dbReference type="NCBI Taxonomy" id="232991"/>
    <lineage>
        <taxon>Bacteria</taxon>
        <taxon>Bacillati</taxon>
        <taxon>Cyanobacteriota</taxon>
        <taxon>Cyanophyceae</taxon>
        <taxon>Nostocales</taxon>
        <taxon>Calotrichaceae</taxon>
        <taxon>Dulcicalothrix</taxon>
    </lineage>
</organism>
<protein>
    <submittedName>
        <fullName evidence="3">Abortive infection protein</fullName>
    </submittedName>
</protein>
<reference evidence="3" key="1">
    <citation type="submission" date="2018-12" db="EMBL/GenBank/DDBJ databases">
        <authorList>
            <person name="Will S."/>
            <person name="Neumann-Schaal M."/>
            <person name="Henke P."/>
        </authorList>
    </citation>
    <scope>NUCLEOTIDE SEQUENCE</scope>
    <source>
        <strain evidence="3">PCC 7102</strain>
    </source>
</reference>
<dbReference type="GO" id="GO:0004175">
    <property type="term" value="F:endopeptidase activity"/>
    <property type="evidence" value="ECO:0007669"/>
    <property type="project" value="UniProtKB-ARBA"/>
</dbReference>
<gene>
    <name evidence="3" type="ORF">DSM106972_083700</name>
</gene>
<keyword evidence="4" id="KW-1185">Reference proteome</keyword>
<feature type="transmembrane region" description="Helical" evidence="1">
    <location>
        <begin position="162"/>
        <end position="180"/>
    </location>
</feature>
<dbReference type="InterPro" id="IPR003675">
    <property type="entry name" value="Rce1/LyrA-like_dom"/>
</dbReference>
<feature type="transmembrane region" description="Helical" evidence="1">
    <location>
        <begin position="244"/>
        <end position="265"/>
    </location>
</feature>
<name>A0A3S1ABE0_9CYAN</name>
<dbReference type="AlphaFoldDB" id="A0A3S1ABE0"/>
<evidence type="ECO:0000256" key="1">
    <source>
        <dbReference type="SAM" id="Phobius"/>
    </source>
</evidence>
<dbReference type="Pfam" id="PF02517">
    <property type="entry name" value="Rce1-like"/>
    <property type="match status" value="1"/>
</dbReference>
<sequence>MESSNNISATSKNRHQQLNLLIFTIIVLASFIAFLAGIPYVSDLLKLPIPSLGEVLIGSLLQTLINIPVILLGLHLGAKVGLGTRDLRALLAREPKALQNFLKSARYAFIIGLITGAVLLLLSRLSSFILPPDVANIARDIKSPQAIAGFLGSISAGINEEIIMRLFIMSFFIWLFTKILRRPQPNNGMIWAANIIAALLFGALHLPLTAQIYKELIPIIVLNIIILNTLAGTLFGWLYWKRGILAAVIAHFVADIVLHVIPAFFVK</sequence>
<evidence type="ECO:0000313" key="3">
    <source>
        <dbReference type="EMBL" id="RUS97633.1"/>
    </source>
</evidence>
<dbReference type="OrthoDB" id="378663at2"/>